<accession>A0A831K2A4</accession>
<name>A0A831K2A4_9GAMM</name>
<reference evidence="1" key="1">
    <citation type="journal article" date="2020" name="mSystems">
        <title>Genome- and Community-Level Interaction Insights into Carbon Utilization and Element Cycling Functions of Hydrothermarchaeota in Hydrothermal Sediment.</title>
        <authorList>
            <person name="Zhou Z."/>
            <person name="Liu Y."/>
            <person name="Xu W."/>
            <person name="Pan J."/>
            <person name="Luo Z.H."/>
            <person name="Li M."/>
        </authorList>
    </citation>
    <scope>NUCLEOTIDE SEQUENCE [LARGE SCALE GENOMIC DNA]</scope>
    <source>
        <strain evidence="1">HyVt-26</strain>
    </source>
</reference>
<dbReference type="Pfam" id="PF11306">
    <property type="entry name" value="DUF3108"/>
    <property type="match status" value="1"/>
</dbReference>
<proteinExistence type="predicted"/>
<organism evidence="1">
    <name type="scientific">Thiolapillus brandeum</name>
    <dbReference type="NCBI Taxonomy" id="1076588"/>
    <lineage>
        <taxon>Bacteria</taxon>
        <taxon>Pseudomonadati</taxon>
        <taxon>Pseudomonadota</taxon>
        <taxon>Gammaproteobacteria</taxon>
        <taxon>Chromatiales</taxon>
        <taxon>Sedimenticolaceae</taxon>
        <taxon>Thiolapillus</taxon>
    </lineage>
</organism>
<protein>
    <submittedName>
        <fullName evidence="1">DUF3108 domain-containing protein</fullName>
    </submittedName>
</protein>
<dbReference type="AlphaFoldDB" id="A0A831K2A4"/>
<dbReference type="EMBL" id="DRCV01000097">
    <property type="protein sequence ID" value="HDK37803.1"/>
    <property type="molecule type" value="Genomic_DNA"/>
</dbReference>
<dbReference type="Proteomes" id="UP000885822">
    <property type="component" value="Unassembled WGS sequence"/>
</dbReference>
<dbReference type="InterPro" id="IPR021457">
    <property type="entry name" value="DUF3108"/>
</dbReference>
<comment type="caution">
    <text evidence="1">The sequence shown here is derived from an EMBL/GenBank/DDBJ whole genome shotgun (WGS) entry which is preliminary data.</text>
</comment>
<gene>
    <name evidence="1" type="ORF">ENG92_02145</name>
</gene>
<sequence length="220" mass="25099">MFPCAALALEPFSASYQLLLDNDKKGETQFNLLLTNNGYSFEAFTLPQGKLSKIDSKHEILETSHGHFNLGKPKPDTYYYAVRNASGTTMLEFFFNWKQKQLTLRGDKNQQKFALETGTQDRLSYILQAMALADSPLHTAYFKRVFLDGTENIILQKKLQKYISTPAGRFLALEIHIETSDGKDPRSLWLAVKQNFMPLLLVKNTRQGAVRMELTKIDKP</sequence>
<evidence type="ECO:0000313" key="1">
    <source>
        <dbReference type="EMBL" id="HDK37803.1"/>
    </source>
</evidence>